<gene>
    <name evidence="1" type="ORF">SteCoe_12350</name>
</gene>
<sequence>MGDEDQYREIYRMLLRQIAVGSMQVKIVDLADFVVRIQREVVHRDQEDALERLKNSLVTAFKSSSSQPEYITEEEFVSCMLDVDKRAPWDHYDKYLKKTYESLKSSPQGIKFKDYANMIERAFGVRVTPEMEEYLHEKLGDNIDLNSFINISGKFD</sequence>
<organism evidence="1 2">
    <name type="scientific">Stentor coeruleus</name>
    <dbReference type="NCBI Taxonomy" id="5963"/>
    <lineage>
        <taxon>Eukaryota</taxon>
        <taxon>Sar</taxon>
        <taxon>Alveolata</taxon>
        <taxon>Ciliophora</taxon>
        <taxon>Postciliodesmatophora</taxon>
        <taxon>Heterotrichea</taxon>
        <taxon>Heterotrichida</taxon>
        <taxon>Stentoridae</taxon>
        <taxon>Stentor</taxon>
    </lineage>
</organism>
<reference evidence="1 2" key="1">
    <citation type="submission" date="2016-11" db="EMBL/GenBank/DDBJ databases">
        <title>The macronuclear genome of Stentor coeruleus: a giant cell with tiny introns.</title>
        <authorList>
            <person name="Slabodnick M."/>
            <person name="Ruby J.G."/>
            <person name="Reiff S.B."/>
            <person name="Swart E.C."/>
            <person name="Gosai S."/>
            <person name="Prabakaran S."/>
            <person name="Witkowska E."/>
            <person name="Larue G.E."/>
            <person name="Fisher S."/>
            <person name="Freeman R.M."/>
            <person name="Gunawardena J."/>
            <person name="Chu W."/>
            <person name="Stover N.A."/>
            <person name="Gregory B.D."/>
            <person name="Nowacki M."/>
            <person name="Derisi J."/>
            <person name="Roy S.W."/>
            <person name="Marshall W.F."/>
            <person name="Sood P."/>
        </authorList>
    </citation>
    <scope>NUCLEOTIDE SEQUENCE [LARGE SCALE GENOMIC DNA]</scope>
    <source>
        <strain evidence="1">WM001</strain>
    </source>
</reference>
<dbReference type="EMBL" id="MPUH01000213">
    <property type="protein sequence ID" value="OMJ86210.1"/>
    <property type="molecule type" value="Genomic_DNA"/>
</dbReference>
<protein>
    <submittedName>
        <fullName evidence="1">Uncharacterized protein</fullName>
    </submittedName>
</protein>
<comment type="caution">
    <text evidence="1">The sequence shown here is derived from an EMBL/GenBank/DDBJ whole genome shotgun (WGS) entry which is preliminary data.</text>
</comment>
<dbReference type="Proteomes" id="UP000187209">
    <property type="component" value="Unassembled WGS sequence"/>
</dbReference>
<accession>A0A1R2CB69</accession>
<dbReference type="OrthoDB" id="10327299at2759"/>
<proteinExistence type="predicted"/>
<evidence type="ECO:0000313" key="2">
    <source>
        <dbReference type="Proteomes" id="UP000187209"/>
    </source>
</evidence>
<dbReference type="AlphaFoldDB" id="A0A1R2CB69"/>
<keyword evidence="2" id="KW-1185">Reference proteome</keyword>
<name>A0A1R2CB69_9CILI</name>
<evidence type="ECO:0000313" key="1">
    <source>
        <dbReference type="EMBL" id="OMJ86210.1"/>
    </source>
</evidence>